<gene>
    <name evidence="4" type="ORF">SAMN05216421_2370</name>
</gene>
<evidence type="ECO:0000259" key="3">
    <source>
        <dbReference type="Pfam" id="PF02230"/>
    </source>
</evidence>
<dbReference type="GO" id="GO:0016787">
    <property type="term" value="F:hydrolase activity"/>
    <property type="evidence" value="ECO:0007669"/>
    <property type="project" value="UniProtKB-KW"/>
</dbReference>
<reference evidence="5" key="1">
    <citation type="submission" date="2016-10" db="EMBL/GenBank/DDBJ databases">
        <authorList>
            <person name="Varghese N."/>
            <person name="Submissions S."/>
        </authorList>
    </citation>
    <scope>NUCLEOTIDE SEQUENCE [LARGE SCALE GENOMIC DNA]</scope>
    <source>
        <strain evidence="5">NRRL B-51270</strain>
    </source>
</reference>
<dbReference type="STRING" id="487184.SAMN05216421_2370"/>
<organism evidence="4 5">
    <name type="scientific">Halopseudomonas xinjiangensis</name>
    <dbReference type="NCBI Taxonomy" id="487184"/>
    <lineage>
        <taxon>Bacteria</taxon>
        <taxon>Pseudomonadati</taxon>
        <taxon>Pseudomonadota</taxon>
        <taxon>Gammaproteobacteria</taxon>
        <taxon>Pseudomonadales</taxon>
        <taxon>Pseudomonadaceae</taxon>
        <taxon>Halopseudomonas</taxon>
    </lineage>
</organism>
<dbReference type="OrthoDB" id="9801763at2"/>
<dbReference type="Pfam" id="PF02230">
    <property type="entry name" value="Abhydrolase_2"/>
    <property type="match status" value="1"/>
</dbReference>
<dbReference type="PANTHER" id="PTHR10655">
    <property type="entry name" value="LYSOPHOSPHOLIPASE-RELATED"/>
    <property type="match status" value="1"/>
</dbReference>
<dbReference type="EMBL" id="LT629736">
    <property type="protein sequence ID" value="SDS87132.1"/>
    <property type="molecule type" value="Genomic_DNA"/>
</dbReference>
<accession>A0A1H1VQV1</accession>
<dbReference type="AlphaFoldDB" id="A0A1H1VQV1"/>
<dbReference type="RefSeq" id="WP_093394931.1">
    <property type="nucleotide sequence ID" value="NZ_LT629736.1"/>
</dbReference>
<dbReference type="PANTHER" id="PTHR10655:SF17">
    <property type="entry name" value="LYSOPHOSPHOLIPASE-LIKE PROTEIN 1"/>
    <property type="match status" value="1"/>
</dbReference>
<keyword evidence="2" id="KW-0378">Hydrolase</keyword>
<comment type="similarity">
    <text evidence="1">Belongs to the AB hydrolase superfamily. AB hydrolase 2 family.</text>
</comment>
<protein>
    <submittedName>
        <fullName evidence="4">Phospholipase/carboxylesterase</fullName>
    </submittedName>
</protein>
<dbReference type="Gene3D" id="3.40.50.1820">
    <property type="entry name" value="alpha/beta hydrolase"/>
    <property type="match status" value="1"/>
</dbReference>
<dbReference type="InterPro" id="IPR029058">
    <property type="entry name" value="AB_hydrolase_fold"/>
</dbReference>
<evidence type="ECO:0000256" key="2">
    <source>
        <dbReference type="ARBA" id="ARBA00022801"/>
    </source>
</evidence>
<dbReference type="InterPro" id="IPR003140">
    <property type="entry name" value="PLipase/COase/thioEstase"/>
</dbReference>
<evidence type="ECO:0000313" key="4">
    <source>
        <dbReference type="EMBL" id="SDS87132.1"/>
    </source>
</evidence>
<evidence type="ECO:0000313" key="5">
    <source>
        <dbReference type="Proteomes" id="UP000243207"/>
    </source>
</evidence>
<keyword evidence="5" id="KW-1185">Reference proteome</keyword>
<proteinExistence type="inferred from homology"/>
<dbReference type="Proteomes" id="UP000243207">
    <property type="component" value="Chromosome I"/>
</dbReference>
<sequence length="221" mass="24096">MSQNPLIIDPPATTDACVVVLHGLGADRFDFVPVVEALNLPAGHGIRFVFPQAPTRRVTINNGFPMPCWYDILGMSPARVINDDHMNESAAMVRQLVDAQVAQGIAEERIILAGFSQGGAVVLHAMLEGELRIGGLAALSTYGPTVPELIGRQGPDAPELDVFFAHGRNDDVLPISMGREAHDQLQAAGHRTEWHEYPMGHEVCPAEVSDIREWLTKRLSH</sequence>
<dbReference type="InterPro" id="IPR050565">
    <property type="entry name" value="LYPA1-2/EST-like"/>
</dbReference>
<evidence type="ECO:0000256" key="1">
    <source>
        <dbReference type="ARBA" id="ARBA00006499"/>
    </source>
</evidence>
<dbReference type="SUPFAM" id="SSF53474">
    <property type="entry name" value="alpha/beta-Hydrolases"/>
    <property type="match status" value="1"/>
</dbReference>
<feature type="domain" description="Phospholipase/carboxylesterase/thioesterase" evidence="3">
    <location>
        <begin position="5"/>
        <end position="217"/>
    </location>
</feature>
<name>A0A1H1VQV1_9GAMM</name>